<dbReference type="EMBL" id="JBGQQK010000003">
    <property type="protein sequence ID" value="MFL2101940.1"/>
    <property type="molecule type" value="Genomic_DNA"/>
</dbReference>
<name>A0ABW8UH39_9LACT</name>
<evidence type="ECO:0000313" key="2">
    <source>
        <dbReference type="EMBL" id="MFL2101940.1"/>
    </source>
</evidence>
<protein>
    <submittedName>
        <fullName evidence="2">Uncharacterized protein</fullName>
    </submittedName>
</protein>
<organism evidence="2 3">
    <name type="scientific">Marinilactibacillus psychrotolerans</name>
    <dbReference type="NCBI Taxonomy" id="191770"/>
    <lineage>
        <taxon>Bacteria</taxon>
        <taxon>Bacillati</taxon>
        <taxon>Bacillota</taxon>
        <taxon>Bacilli</taxon>
        <taxon>Lactobacillales</taxon>
        <taxon>Carnobacteriaceae</taxon>
        <taxon>Marinilactibacillus</taxon>
    </lineage>
</organism>
<sequence length="180" mass="21630">MIERFQRNIKVKLSKGDDVEKKNKKRHEAINQHYDDLKIKKDDFLTHIKSNNLHKGKDEVLNHINQIDFSNANPRNHTFMNELSFAGESIVEGFLEVFNIQQNKAIRRYKKQLQVIERENDSGERSYFIGTFQRDKLKRLTPYRSNKEELTQQLKKQQEQQQKEQKQEQTLSLQKEKEEE</sequence>
<keyword evidence="3" id="KW-1185">Reference proteome</keyword>
<comment type="caution">
    <text evidence="2">The sequence shown here is derived from an EMBL/GenBank/DDBJ whole genome shotgun (WGS) entry which is preliminary data.</text>
</comment>
<evidence type="ECO:0000313" key="3">
    <source>
        <dbReference type="Proteomes" id="UP001625374"/>
    </source>
</evidence>
<feature type="region of interest" description="Disordered" evidence="1">
    <location>
        <begin position="140"/>
        <end position="180"/>
    </location>
</feature>
<proteinExistence type="predicted"/>
<reference evidence="2 3" key="1">
    <citation type="submission" date="2024-08" db="EMBL/GenBank/DDBJ databases">
        <authorList>
            <person name="Arias E."/>
        </authorList>
    </citation>
    <scope>NUCLEOTIDE SEQUENCE [LARGE SCALE GENOMIC DNA]</scope>
    <source>
        <strain evidence="2 3">FAM 24106</strain>
    </source>
</reference>
<feature type="compositionally biased region" description="Basic and acidic residues" evidence="1">
    <location>
        <begin position="145"/>
        <end position="167"/>
    </location>
</feature>
<dbReference type="Proteomes" id="UP001625374">
    <property type="component" value="Unassembled WGS sequence"/>
</dbReference>
<gene>
    <name evidence="2" type="ORF">ACEN37_01605</name>
</gene>
<evidence type="ECO:0000256" key="1">
    <source>
        <dbReference type="SAM" id="MobiDB-lite"/>
    </source>
</evidence>
<dbReference type="RefSeq" id="WP_407143585.1">
    <property type="nucleotide sequence ID" value="NZ_JBGQQK010000003.1"/>
</dbReference>
<accession>A0ABW8UH39</accession>